<keyword evidence="17" id="KW-1185">Reference proteome</keyword>
<dbReference type="InterPro" id="IPR001788">
    <property type="entry name" value="RNA-dep_RNA_pol_alsuvir"/>
</dbReference>
<feature type="domain" description="Alphavirus-like MT" evidence="15">
    <location>
        <begin position="59"/>
        <end position="223"/>
    </location>
</feature>
<dbReference type="GO" id="GO:0006351">
    <property type="term" value="P:DNA-templated transcription"/>
    <property type="evidence" value="ECO:0007669"/>
    <property type="project" value="InterPro"/>
</dbReference>
<sequence>MANIRAALDRFTDTSIKSALQEQAYSDVKPELRAINSLNPYAQSTSGADDLEQLGIGTNPFSIKLHTHAAAKAVENRMLEIVGHHLPRDSCTFLWLKKAKLNLLRRNNPLDTFRNVPFEPKDFARYEEETICSSINGITDATVYISDALHFMKPSFVLGLFAGNPSIQQVYATLVLPPEALHKHPSAHPNLYNINYNFGGFQYIPGKHAGGAYHHELETLEWLKIGKIFYNKGLTDQKVITVQLLESLGANHLFLFRRGDWVTPRVRTFSLDEYVTLPQIFHPKLANASRPIRFTLANQLLLYVKSIKTATQRDIFAKLRQLIKTEDLSRYAPDELVHIANYFLFVGELSAENCYDNLLKMGFFRKCTVPIKNAFLKLWRTLFGKLEFEQLLQSLEWKPFSYSLLVIDREYNDYTVRVEARKEKYHKLNSQFHSTWAIEDTEADIDDLVTRMTTELHIPLPLPSPNDDGQKGNSEEAKTQPEAPMPAAEKGPTDDTSSPFAGGEEEPSNIADDHERVNSSCEASTSQNAPAHPGTSKERTVRNAYFLHAMRKAASDPNVFTDINDAILGACEKMERSGCVDSPWSPWASILNACGFSGDYIQHDQRYNLIYPIQDIKAVNQCPWPITVPTRLAAALEKMGRPATHAKIESRRAAAFASDVKNSRTGMLLPKQPIDWKQAFASKCDFADTKNFPCVVIHGAGGSGKSRLIQNFLKTVDRRERRFCVVTPTLELRNDWLKKVPQLPLEVFKTFEKAMVQGSASIVIMDDYTKLPAGYIEAYIMQHPNVDLLILTGDPKQSSHHEQNSQAQISHLEPAHTIFGQYAKYYINATHRNCSELANPLGVYSENFLPLKLALSSQVSDGPILVPSQLKSEALHELGRKAYTYAGCQGLTTPSIQIMLDQNTPLCSNEVIYTALSRAVDEITFINTGSNSTDFWRKMDCTPYLKTFLQAVREPKLPTEKCEDPQPREPIIKTHFPVENEKVIFEKEISELQDKFSRELHTPAHGHSNAIQTEDTIVQLFQHQQAKDQTLYWATIDKRIKLATEEANLKEFVFKKDIGDILFLNYKEAMNLPNQPIPFDLQLYENCKSEVQNTYLKKPISQLMNGELRQSPDFHPHAIQLFLKSQWVKKNDCIGLLQVKAGQTIASFMQQTVMIFGTMARYMRRMRQRYQPRKIMINCETTPEDISKFLKQEWNFKRPAYANDYSAFDQSQDGAMLQFEVIKAKYHCIPEEIIDAYIAIKLNAKIFLGTLAIMRLTGEGPTFDANTECNIAYHFARFNMPPDTAYLFAGDDMAQDAPVEEKSSFAKIKDRLSLTSKPLTFKQGPGDYASFCGSLITPLGLLKEARKLAASLELANRTGNLKNVAASYAQDIFPTFVQGDRIYDIFTPEEQTHHRNSVRFLVKSAHQNFGELVAQKLAGDSDSDDEDTGDSLMKHLS</sequence>
<dbReference type="GO" id="GO:0008174">
    <property type="term" value="F:mRNA methyltransferase activity"/>
    <property type="evidence" value="ECO:0007669"/>
    <property type="project" value="UniProtKB-UniRule"/>
</dbReference>
<proteinExistence type="predicted"/>
<protein>
    <recommendedName>
        <fullName evidence="3">RNA replication protein</fullName>
        <ecNumber evidence="1">2.7.7.48</ecNumber>
        <ecNumber evidence="2">3.6.4.13</ecNumber>
    </recommendedName>
</protein>
<keyword evidence="4 16" id="KW-0696">RNA-directed RNA polymerase</keyword>
<evidence type="ECO:0000259" key="15">
    <source>
        <dbReference type="PROSITE" id="PS51743"/>
    </source>
</evidence>
<keyword evidence="9" id="KW-0067">ATP-binding</keyword>
<accession>A0A220NQ59</accession>
<dbReference type="InterPro" id="IPR027351">
    <property type="entry name" value="(+)RNA_virus_helicase_core_dom"/>
</dbReference>
<feature type="domain" description="(+)RNA virus helicase C-terminal" evidence="14">
    <location>
        <begin position="669"/>
        <end position="960"/>
    </location>
</feature>
<dbReference type="Pfam" id="PF01660">
    <property type="entry name" value="Vmethyltransf"/>
    <property type="match status" value="1"/>
</dbReference>
<evidence type="ECO:0000313" key="16">
    <source>
        <dbReference type="EMBL" id="ASJ78784.1"/>
    </source>
</evidence>
<evidence type="ECO:0000256" key="12">
    <source>
        <dbReference type="SAM" id="MobiDB-lite"/>
    </source>
</evidence>
<evidence type="ECO:0000256" key="6">
    <source>
        <dbReference type="ARBA" id="ARBA00022695"/>
    </source>
</evidence>
<dbReference type="GO" id="GO:0003723">
    <property type="term" value="F:RNA binding"/>
    <property type="evidence" value="ECO:0007669"/>
    <property type="project" value="InterPro"/>
</dbReference>
<evidence type="ECO:0000313" key="17">
    <source>
        <dbReference type="Proteomes" id="UP000203745"/>
    </source>
</evidence>
<gene>
    <name evidence="16" type="primary">RDRP</name>
</gene>
<keyword evidence="10" id="KW-0693">Viral RNA replication</keyword>
<dbReference type="Pfam" id="PF00978">
    <property type="entry name" value="RdRP_2"/>
    <property type="match status" value="1"/>
</dbReference>
<feature type="compositionally biased region" description="Polar residues" evidence="12">
    <location>
        <begin position="518"/>
        <end position="529"/>
    </location>
</feature>
<dbReference type="GO" id="GO:0005524">
    <property type="term" value="F:ATP binding"/>
    <property type="evidence" value="ECO:0007669"/>
    <property type="project" value="UniProtKB-KW"/>
</dbReference>
<evidence type="ECO:0000256" key="4">
    <source>
        <dbReference type="ARBA" id="ARBA00022484"/>
    </source>
</evidence>
<dbReference type="EMBL" id="MF150240">
    <property type="protein sequence ID" value="ASJ78784.1"/>
    <property type="molecule type" value="Genomic_RNA"/>
</dbReference>
<keyword evidence="8" id="KW-0378">Hydrolase</keyword>
<evidence type="ECO:0000256" key="11">
    <source>
        <dbReference type="ARBA" id="ARBA00025585"/>
    </source>
</evidence>
<dbReference type="GO" id="GO:0003968">
    <property type="term" value="F:RNA-directed RNA polymerase activity"/>
    <property type="evidence" value="ECO:0007669"/>
    <property type="project" value="UniProtKB-KW"/>
</dbReference>
<dbReference type="GO" id="GO:0006396">
    <property type="term" value="P:RNA processing"/>
    <property type="evidence" value="ECO:0007669"/>
    <property type="project" value="InterPro"/>
</dbReference>
<dbReference type="EC" id="2.7.7.48" evidence="1"/>
<dbReference type="Proteomes" id="UP000203745">
    <property type="component" value="Segment"/>
</dbReference>
<dbReference type="InterPro" id="IPR007094">
    <property type="entry name" value="RNA-dir_pol_PSvirus"/>
</dbReference>
<dbReference type="InterPro" id="IPR002588">
    <property type="entry name" value="Alphavirus-like_MT_dom"/>
</dbReference>
<dbReference type="EC" id="3.6.4.13" evidence="2"/>
<dbReference type="GO" id="GO:0039694">
    <property type="term" value="P:viral RNA genome replication"/>
    <property type="evidence" value="ECO:0007669"/>
    <property type="project" value="InterPro"/>
</dbReference>
<evidence type="ECO:0000259" key="14">
    <source>
        <dbReference type="PROSITE" id="PS51657"/>
    </source>
</evidence>
<keyword evidence="7" id="KW-0547">Nucleotide-binding</keyword>
<dbReference type="GO" id="GO:0016556">
    <property type="term" value="P:mRNA modification"/>
    <property type="evidence" value="ECO:0007669"/>
    <property type="project" value="InterPro"/>
</dbReference>
<comment type="function">
    <text evidence="11">RNA replication. The central part of this protein possibly functions as an ATP-binding helicase.</text>
</comment>
<evidence type="ECO:0000256" key="9">
    <source>
        <dbReference type="ARBA" id="ARBA00022840"/>
    </source>
</evidence>
<dbReference type="CDD" id="cd23246">
    <property type="entry name" value="Alphaflexiviridae_RdRp"/>
    <property type="match status" value="1"/>
</dbReference>
<feature type="region of interest" description="Disordered" evidence="12">
    <location>
        <begin position="1416"/>
        <end position="1437"/>
    </location>
</feature>
<evidence type="ECO:0000256" key="3">
    <source>
        <dbReference type="ARBA" id="ARBA00018318"/>
    </source>
</evidence>
<dbReference type="GO" id="GO:0003724">
    <property type="term" value="F:RNA helicase activity"/>
    <property type="evidence" value="ECO:0007669"/>
    <property type="project" value="UniProtKB-EC"/>
</dbReference>
<keyword evidence="6" id="KW-0548">Nucleotidyltransferase</keyword>
<evidence type="ECO:0000256" key="8">
    <source>
        <dbReference type="ARBA" id="ARBA00022801"/>
    </source>
</evidence>
<evidence type="ECO:0000256" key="1">
    <source>
        <dbReference type="ARBA" id="ARBA00012494"/>
    </source>
</evidence>
<evidence type="ECO:0000256" key="7">
    <source>
        <dbReference type="ARBA" id="ARBA00022741"/>
    </source>
</evidence>
<dbReference type="PROSITE" id="PS50507">
    <property type="entry name" value="RDRP_SSRNA_POS"/>
    <property type="match status" value="1"/>
</dbReference>
<organism evidence="16">
    <name type="scientific">Vanilla virus X</name>
    <dbReference type="NCBI Taxonomy" id="2016427"/>
    <lineage>
        <taxon>Viruses</taxon>
        <taxon>Riboviria</taxon>
        <taxon>Orthornavirae</taxon>
        <taxon>Kitrinoviricota</taxon>
        <taxon>Alsuviricetes</taxon>
        <taxon>Tymovirales</taxon>
        <taxon>Alphaflexiviridae</taxon>
        <taxon>Potexvirus</taxon>
        <taxon>Potexvirus ecsvanillae</taxon>
    </lineage>
</organism>
<reference evidence="16" key="1">
    <citation type="submission" date="2017-05" db="EMBL/GenBank/DDBJ databases">
        <title>Two novel virus species in the Alphaflexiviridae family revealed by deep sequencing of the Vanilla (Orchidaceae) virome.</title>
        <authorList>
            <person name="Grisoni M."/>
            <person name="Marais A."/>
            <person name="Filloux D."/>
            <person name="Saison A."/>
            <person name="Faure C."/>
            <person name="Julian C."/>
            <person name="Theil S."/>
            <person name="Contreras S."/>
            <person name="Teycheney P.-Y."/>
            <person name="Roumagnac P."/>
            <person name="Candresse T."/>
        </authorList>
    </citation>
    <scope>NUCLEOTIDE SEQUENCE [LARGE SCALE GENOMIC DNA]</scope>
    <source>
        <strain evidence="16">CRV2148POT</strain>
    </source>
</reference>
<evidence type="ECO:0000259" key="13">
    <source>
        <dbReference type="PROSITE" id="PS50507"/>
    </source>
</evidence>
<feature type="compositionally biased region" description="Basic and acidic residues" evidence="12">
    <location>
        <begin position="468"/>
        <end position="479"/>
    </location>
</feature>
<dbReference type="PROSITE" id="PS51657">
    <property type="entry name" value="PSRV_HELICASE"/>
    <property type="match status" value="1"/>
</dbReference>
<feature type="domain" description="RdRp catalytic" evidence="13">
    <location>
        <begin position="1198"/>
        <end position="1305"/>
    </location>
</feature>
<name>A0A220NQ59_9VIRU</name>
<dbReference type="GO" id="GO:0016787">
    <property type="term" value="F:hydrolase activity"/>
    <property type="evidence" value="ECO:0007669"/>
    <property type="project" value="UniProtKB-KW"/>
</dbReference>
<dbReference type="Gene3D" id="3.40.50.300">
    <property type="entry name" value="P-loop containing nucleotide triphosphate hydrolases"/>
    <property type="match status" value="1"/>
</dbReference>
<dbReference type="SUPFAM" id="SSF56672">
    <property type="entry name" value="DNA/RNA polymerases"/>
    <property type="match status" value="1"/>
</dbReference>
<feature type="region of interest" description="Disordered" evidence="12">
    <location>
        <begin position="457"/>
        <end position="538"/>
    </location>
</feature>
<evidence type="ECO:0000256" key="5">
    <source>
        <dbReference type="ARBA" id="ARBA00022679"/>
    </source>
</evidence>
<dbReference type="InterPro" id="IPR027417">
    <property type="entry name" value="P-loop_NTPase"/>
</dbReference>
<dbReference type="InterPro" id="IPR043502">
    <property type="entry name" value="DNA/RNA_pol_sf"/>
</dbReference>
<dbReference type="Pfam" id="PF01443">
    <property type="entry name" value="Viral_helicase1"/>
    <property type="match status" value="1"/>
</dbReference>
<keyword evidence="5" id="KW-0808">Transferase</keyword>
<dbReference type="SUPFAM" id="SSF52540">
    <property type="entry name" value="P-loop containing nucleoside triphosphate hydrolases"/>
    <property type="match status" value="1"/>
</dbReference>
<dbReference type="PROSITE" id="PS51743">
    <property type="entry name" value="ALPHAVIRUS_MT"/>
    <property type="match status" value="1"/>
</dbReference>
<evidence type="ECO:0000256" key="2">
    <source>
        <dbReference type="ARBA" id="ARBA00012552"/>
    </source>
</evidence>
<evidence type="ECO:0000256" key="10">
    <source>
        <dbReference type="ARBA" id="ARBA00022953"/>
    </source>
</evidence>